<feature type="region of interest" description="Disordered" evidence="10">
    <location>
        <begin position="1"/>
        <end position="21"/>
    </location>
</feature>
<dbReference type="STRING" id="1122252.SAMN05660443_0764"/>
<keyword evidence="4" id="KW-0159">Chromosome partition</keyword>
<keyword evidence="8" id="KW-0131">Cell cycle</keyword>
<evidence type="ECO:0000259" key="12">
    <source>
        <dbReference type="PROSITE" id="PS51900"/>
    </source>
</evidence>
<dbReference type="PANTHER" id="PTHR30349">
    <property type="entry name" value="PHAGE INTEGRASE-RELATED"/>
    <property type="match status" value="1"/>
</dbReference>
<evidence type="ECO:0000259" key="11">
    <source>
        <dbReference type="PROSITE" id="PS51898"/>
    </source>
</evidence>
<dbReference type="SUPFAM" id="SSF56349">
    <property type="entry name" value="DNA breaking-rejoining enzymes"/>
    <property type="match status" value="1"/>
</dbReference>
<dbReference type="GO" id="GO:0051301">
    <property type="term" value="P:cell division"/>
    <property type="evidence" value="ECO:0007669"/>
    <property type="project" value="UniProtKB-KW"/>
</dbReference>
<dbReference type="InterPro" id="IPR010998">
    <property type="entry name" value="Integrase_recombinase_N"/>
</dbReference>
<dbReference type="InterPro" id="IPR011010">
    <property type="entry name" value="DNA_brk_join_enz"/>
</dbReference>
<dbReference type="Gene3D" id="1.10.150.130">
    <property type="match status" value="1"/>
</dbReference>
<dbReference type="CDD" id="cd00397">
    <property type="entry name" value="DNA_BRE_C"/>
    <property type="match status" value="1"/>
</dbReference>
<dbReference type="Gene3D" id="1.10.443.10">
    <property type="entry name" value="Intergrase catalytic core"/>
    <property type="match status" value="1"/>
</dbReference>
<sequence length="397" mass="46378">MPSYPDTTQEQPVLPLAPLERLPELPDELNGRFGENRPPATQICQINARTDLEAVQSWLVEYQNQPQTFRTYRKEAERLLLWCWLEKGKAFSSLNRQDLADYQQFLKDPQPAARWCGHGRAPRHSPQWRPFQGGLNLTSQQHALRILRGLFQYLHAAGYLAGNPLALIRQKEIRQDGRQIRERHLDHETWEALVDYLQHQPVDSPKRQKQLERWRLLLAFLYLLAPRVHEVAQARMNDFFQRRGNWWWAVEGKGQKYAEIPVSEALIAALKRYREFLDLPPLPSGEDDSPVVRDLKGNKGISANMIYRTMKDLTDEASRAFATSNPEIAERLAKTSTHWFRHTSITHQADAGVELRFLARNARHASLATTRIYMHEEEEAWQEQNRKQDWQAPWAEE</sequence>
<evidence type="ECO:0000256" key="6">
    <source>
        <dbReference type="ARBA" id="ARBA00023125"/>
    </source>
</evidence>
<evidence type="ECO:0000256" key="8">
    <source>
        <dbReference type="ARBA" id="ARBA00023306"/>
    </source>
</evidence>
<evidence type="ECO:0000256" key="10">
    <source>
        <dbReference type="SAM" id="MobiDB-lite"/>
    </source>
</evidence>
<dbReference type="InterPro" id="IPR002104">
    <property type="entry name" value="Integrase_catalytic"/>
</dbReference>
<keyword evidence="7" id="KW-0233">DNA recombination</keyword>
<dbReference type="Proteomes" id="UP000199058">
    <property type="component" value="Unassembled WGS sequence"/>
</dbReference>
<dbReference type="OrthoDB" id="8610787at2"/>
<evidence type="ECO:0000256" key="5">
    <source>
        <dbReference type="ARBA" id="ARBA00022908"/>
    </source>
</evidence>
<dbReference type="GO" id="GO:0005737">
    <property type="term" value="C:cytoplasm"/>
    <property type="evidence" value="ECO:0007669"/>
    <property type="project" value="UniProtKB-SubCell"/>
</dbReference>
<dbReference type="PROSITE" id="PS51900">
    <property type="entry name" value="CB"/>
    <property type="match status" value="1"/>
</dbReference>
<protein>
    <submittedName>
        <fullName evidence="13">Site-specific recombinase XerD</fullName>
    </submittedName>
</protein>
<proteinExistence type="predicted"/>
<accession>A0A1I1EUC6</accession>
<dbReference type="EMBL" id="FOLH01000001">
    <property type="protein sequence ID" value="SFB89118.1"/>
    <property type="molecule type" value="Genomic_DNA"/>
</dbReference>
<evidence type="ECO:0000313" key="14">
    <source>
        <dbReference type="Proteomes" id="UP000199058"/>
    </source>
</evidence>
<dbReference type="GO" id="GO:0003677">
    <property type="term" value="F:DNA binding"/>
    <property type="evidence" value="ECO:0007669"/>
    <property type="project" value="UniProtKB-UniRule"/>
</dbReference>
<gene>
    <name evidence="13" type="ORF">SAMN05660443_0764</name>
</gene>
<keyword evidence="2" id="KW-0963">Cytoplasm</keyword>
<organism evidence="13 14">
    <name type="scientific">Marinospirillum celere</name>
    <dbReference type="NCBI Taxonomy" id="1122252"/>
    <lineage>
        <taxon>Bacteria</taxon>
        <taxon>Pseudomonadati</taxon>
        <taxon>Pseudomonadota</taxon>
        <taxon>Gammaproteobacteria</taxon>
        <taxon>Oceanospirillales</taxon>
        <taxon>Oceanospirillaceae</taxon>
        <taxon>Marinospirillum</taxon>
    </lineage>
</organism>
<evidence type="ECO:0000256" key="2">
    <source>
        <dbReference type="ARBA" id="ARBA00022490"/>
    </source>
</evidence>
<keyword evidence="5" id="KW-0229">DNA integration</keyword>
<dbReference type="PROSITE" id="PS51898">
    <property type="entry name" value="TYR_RECOMBINASE"/>
    <property type="match status" value="1"/>
</dbReference>
<evidence type="ECO:0000256" key="4">
    <source>
        <dbReference type="ARBA" id="ARBA00022829"/>
    </source>
</evidence>
<dbReference type="InterPro" id="IPR044068">
    <property type="entry name" value="CB"/>
</dbReference>
<evidence type="ECO:0000256" key="7">
    <source>
        <dbReference type="ARBA" id="ARBA00023172"/>
    </source>
</evidence>
<keyword evidence="14" id="KW-1185">Reference proteome</keyword>
<dbReference type="GO" id="GO:0015074">
    <property type="term" value="P:DNA integration"/>
    <property type="evidence" value="ECO:0007669"/>
    <property type="project" value="UniProtKB-KW"/>
</dbReference>
<evidence type="ECO:0000256" key="1">
    <source>
        <dbReference type="ARBA" id="ARBA00004496"/>
    </source>
</evidence>
<evidence type="ECO:0000256" key="9">
    <source>
        <dbReference type="PROSITE-ProRule" id="PRU01248"/>
    </source>
</evidence>
<feature type="compositionally biased region" description="Polar residues" evidence="10">
    <location>
        <begin position="1"/>
        <end position="11"/>
    </location>
</feature>
<dbReference type="Pfam" id="PF00589">
    <property type="entry name" value="Phage_integrase"/>
    <property type="match status" value="1"/>
</dbReference>
<dbReference type="GO" id="GO:0007059">
    <property type="term" value="P:chromosome segregation"/>
    <property type="evidence" value="ECO:0007669"/>
    <property type="project" value="UniProtKB-KW"/>
</dbReference>
<keyword evidence="6 9" id="KW-0238">DNA-binding</keyword>
<name>A0A1I1EUC6_9GAMM</name>
<dbReference type="InterPro" id="IPR013762">
    <property type="entry name" value="Integrase-like_cat_sf"/>
</dbReference>
<dbReference type="RefSeq" id="WP_091959367.1">
    <property type="nucleotide sequence ID" value="NZ_FOLH01000001.1"/>
</dbReference>
<dbReference type="InterPro" id="IPR050090">
    <property type="entry name" value="Tyrosine_recombinase_XerCD"/>
</dbReference>
<evidence type="ECO:0000313" key="13">
    <source>
        <dbReference type="EMBL" id="SFB89118.1"/>
    </source>
</evidence>
<keyword evidence="3" id="KW-0132">Cell division</keyword>
<dbReference type="PANTHER" id="PTHR30349:SF77">
    <property type="entry name" value="TYROSINE RECOMBINASE XERC"/>
    <property type="match status" value="1"/>
</dbReference>
<dbReference type="AlphaFoldDB" id="A0A1I1EUC6"/>
<feature type="domain" description="Tyr recombinase" evidence="11">
    <location>
        <begin position="180"/>
        <end position="386"/>
    </location>
</feature>
<reference evidence="13 14" key="1">
    <citation type="submission" date="2016-10" db="EMBL/GenBank/DDBJ databases">
        <authorList>
            <person name="de Groot N.N."/>
        </authorList>
    </citation>
    <scope>NUCLEOTIDE SEQUENCE [LARGE SCALE GENOMIC DNA]</scope>
    <source>
        <strain evidence="13 14">DSM 18438</strain>
    </source>
</reference>
<evidence type="ECO:0000256" key="3">
    <source>
        <dbReference type="ARBA" id="ARBA00022618"/>
    </source>
</evidence>
<comment type="subcellular location">
    <subcellularLocation>
        <location evidence="1">Cytoplasm</location>
    </subcellularLocation>
</comment>
<dbReference type="GO" id="GO:0006310">
    <property type="term" value="P:DNA recombination"/>
    <property type="evidence" value="ECO:0007669"/>
    <property type="project" value="UniProtKB-KW"/>
</dbReference>
<feature type="domain" description="Core-binding (CB)" evidence="12">
    <location>
        <begin position="49"/>
        <end position="155"/>
    </location>
</feature>